<name>A0A645J5N3_9ZZZZ</name>
<dbReference type="EMBL" id="VSSQ01131746">
    <property type="protein sequence ID" value="MPN58697.1"/>
    <property type="molecule type" value="Genomic_DNA"/>
</dbReference>
<feature type="domain" description="Radical SAM C-terminal extension" evidence="1">
    <location>
        <begin position="31"/>
        <end position="96"/>
    </location>
</feature>
<gene>
    <name evidence="2" type="ORF">SDC9_206408</name>
</gene>
<sequence length="111" mass="12455">MGGKPGEYAGDRQIRRAAYGWNQAPAAPCPEGTALAESYRRGELRTLEPDEYYEMVADALELLSENVVIHRLTGDGAKRDLISPKWSGDKKRVLVDMNRVLRARDIQPARE</sequence>
<dbReference type="Pfam" id="PF16199">
    <property type="entry name" value="Radical_SAM_C"/>
    <property type="match status" value="1"/>
</dbReference>
<reference evidence="2" key="1">
    <citation type="submission" date="2019-08" db="EMBL/GenBank/DDBJ databases">
        <authorList>
            <person name="Kucharzyk K."/>
            <person name="Murdoch R.W."/>
            <person name="Higgins S."/>
            <person name="Loffler F."/>
        </authorList>
    </citation>
    <scope>NUCLEOTIDE SEQUENCE</scope>
</reference>
<organism evidence="2">
    <name type="scientific">bioreactor metagenome</name>
    <dbReference type="NCBI Taxonomy" id="1076179"/>
    <lineage>
        <taxon>unclassified sequences</taxon>
        <taxon>metagenomes</taxon>
        <taxon>ecological metagenomes</taxon>
    </lineage>
</organism>
<dbReference type="InterPro" id="IPR032432">
    <property type="entry name" value="Radical_SAM_C"/>
</dbReference>
<accession>A0A645J5N3</accession>
<comment type="caution">
    <text evidence="2">The sequence shown here is derived from an EMBL/GenBank/DDBJ whole genome shotgun (WGS) entry which is preliminary data.</text>
</comment>
<protein>
    <recommendedName>
        <fullName evidence="1">Radical SAM C-terminal extension domain-containing protein</fullName>
    </recommendedName>
</protein>
<evidence type="ECO:0000313" key="2">
    <source>
        <dbReference type="EMBL" id="MPN58697.1"/>
    </source>
</evidence>
<proteinExistence type="predicted"/>
<evidence type="ECO:0000259" key="1">
    <source>
        <dbReference type="Pfam" id="PF16199"/>
    </source>
</evidence>
<dbReference type="AlphaFoldDB" id="A0A645J5N3"/>